<dbReference type="OrthoDB" id="12170at2157"/>
<feature type="compositionally biased region" description="Low complexity" evidence="1">
    <location>
        <begin position="94"/>
        <end position="105"/>
    </location>
</feature>
<proteinExistence type="predicted"/>
<evidence type="ECO:0000313" key="2">
    <source>
        <dbReference type="EMBL" id="TVP40905.1"/>
    </source>
</evidence>
<dbReference type="Proteomes" id="UP000315289">
    <property type="component" value="Unassembled WGS sequence"/>
</dbReference>
<dbReference type="EMBL" id="VOAH01000005">
    <property type="protein sequence ID" value="TVP40905.1"/>
    <property type="molecule type" value="Genomic_DNA"/>
</dbReference>
<organism evidence="2 3">
    <name type="scientific">Candidatus Nitrosocosmicus arcticus</name>
    <dbReference type="NCBI Taxonomy" id="2035267"/>
    <lineage>
        <taxon>Archaea</taxon>
        <taxon>Nitrososphaerota</taxon>
        <taxon>Nitrososphaeria</taxon>
        <taxon>Nitrososphaerales</taxon>
        <taxon>Nitrososphaeraceae</taxon>
        <taxon>Candidatus Nitrosocosmicus</taxon>
    </lineage>
</organism>
<reference evidence="2 3" key="1">
    <citation type="journal article" date="2019" name="Front. Microbiol.">
        <title>Ammonia Oxidation by the Arctic Terrestrial Thaumarchaeote Candidatus Nitrosocosmicus arcticus Is Stimulated by Increasing Temperatures.</title>
        <authorList>
            <person name="Alves R.J.E."/>
            <person name="Kerou M."/>
            <person name="Zappe A."/>
            <person name="Bittner R."/>
            <person name="Abby S.S."/>
            <person name="Schmidt H.A."/>
            <person name="Pfeifer K."/>
            <person name="Schleper C."/>
        </authorList>
    </citation>
    <scope>NUCLEOTIDE SEQUENCE [LARGE SCALE GENOMIC DNA]</scope>
    <source>
        <strain evidence="2 3">Kfb</strain>
    </source>
</reference>
<evidence type="ECO:0000313" key="3">
    <source>
        <dbReference type="Proteomes" id="UP000315289"/>
    </source>
</evidence>
<gene>
    <name evidence="2" type="ORF">NARC_50086</name>
</gene>
<protein>
    <submittedName>
        <fullName evidence="2">Uncharacterized protein</fullName>
    </submittedName>
</protein>
<name>A0A557SWB8_9ARCH</name>
<comment type="caution">
    <text evidence="2">The sequence shown here is derived from an EMBL/GenBank/DDBJ whole genome shotgun (WGS) entry which is preliminary data.</text>
</comment>
<sequence length="105" mass="11179">MNITKKITVTMVIAIASLFAVSGITSGSVFAQSNGEDDETGKNNYEEFVNCLAQSEGEKGYASESEIRDCFRPIYDPEAGTSSDSSDNTDDSNDIATNSNSDSSN</sequence>
<evidence type="ECO:0000256" key="1">
    <source>
        <dbReference type="SAM" id="MobiDB-lite"/>
    </source>
</evidence>
<feature type="region of interest" description="Disordered" evidence="1">
    <location>
        <begin position="72"/>
        <end position="105"/>
    </location>
</feature>
<dbReference type="RefSeq" id="WP_144729686.1">
    <property type="nucleotide sequence ID" value="NZ_ML675581.1"/>
</dbReference>
<accession>A0A557SWB8</accession>
<dbReference type="AlphaFoldDB" id="A0A557SWB8"/>
<keyword evidence="3" id="KW-1185">Reference proteome</keyword>